<evidence type="ECO:0000256" key="4">
    <source>
        <dbReference type="ARBA" id="ARBA00022803"/>
    </source>
</evidence>
<name>A0A6A0H6L1_HYAAZ</name>
<dbReference type="OrthoDB" id="5986190at2759"/>
<accession>A0A6A0H6L1</accession>
<dbReference type="GO" id="GO:0005743">
    <property type="term" value="C:mitochondrial inner membrane"/>
    <property type="evidence" value="ECO:0007669"/>
    <property type="project" value="TreeGrafter"/>
</dbReference>
<dbReference type="EMBL" id="JQDR03005528">
    <property type="protein sequence ID" value="KAA0201393.1"/>
    <property type="molecule type" value="Genomic_DNA"/>
</dbReference>
<dbReference type="AlphaFoldDB" id="A0A6A0H6L1"/>
<evidence type="ECO:0000313" key="9">
    <source>
        <dbReference type="EMBL" id="KAA0201393.1"/>
    </source>
</evidence>
<keyword evidence="5" id="KW-0809">Transit peptide</keyword>
<dbReference type="InterPro" id="IPR011990">
    <property type="entry name" value="TPR-like_helical_dom_sf"/>
</dbReference>
<dbReference type="GO" id="GO:0034551">
    <property type="term" value="P:mitochondrial respiratory chain complex III assembly"/>
    <property type="evidence" value="ECO:0007669"/>
    <property type="project" value="InterPro"/>
</dbReference>
<dbReference type="InterPro" id="IPR019734">
    <property type="entry name" value="TPR_rpt"/>
</dbReference>
<reference evidence="9" key="3">
    <citation type="submission" date="2019-06" db="EMBL/GenBank/DDBJ databases">
        <authorList>
            <person name="Poynton C."/>
            <person name="Hasenbein S."/>
            <person name="Benoit J.B."/>
            <person name="Sepulveda M.S."/>
            <person name="Poelchau M.F."/>
            <person name="Murali S.C."/>
            <person name="Chen S."/>
            <person name="Glastad K.M."/>
            <person name="Werren J.H."/>
            <person name="Vineis J.H."/>
            <person name="Bowen J.L."/>
            <person name="Friedrich M."/>
            <person name="Jones J."/>
            <person name="Robertson H.M."/>
            <person name="Feyereisen R."/>
            <person name="Mechler-Hickson A."/>
            <person name="Mathers N."/>
            <person name="Lee C.E."/>
            <person name="Colbourne J.K."/>
            <person name="Biales A."/>
            <person name="Johnston J.S."/>
            <person name="Wellborn G.A."/>
            <person name="Rosendale A.J."/>
            <person name="Cridge A.G."/>
            <person name="Munoz-Torres M.C."/>
            <person name="Bain P.A."/>
            <person name="Manny A.R."/>
            <person name="Major K.M."/>
            <person name="Lambert F.N."/>
            <person name="Vulpe C.D."/>
            <person name="Tuck P."/>
            <person name="Blalock B.J."/>
            <person name="Lin Y.-Y."/>
            <person name="Smith M.E."/>
            <person name="Ochoa-Acuna H."/>
            <person name="Chen M.-J.M."/>
            <person name="Childers C.P."/>
            <person name="Qu J."/>
            <person name="Dugan S."/>
            <person name="Lee S.L."/>
            <person name="Chao H."/>
            <person name="Dinh H."/>
            <person name="Han Y."/>
            <person name="Doddapaneni H."/>
            <person name="Worley K.C."/>
            <person name="Muzny D.M."/>
            <person name="Gibbs R.A."/>
            <person name="Richards S."/>
        </authorList>
    </citation>
    <scope>NUCLEOTIDE SEQUENCE</scope>
    <source>
        <strain evidence="9">HAZT.00-mixed</strain>
        <tissue evidence="9">Whole organism</tissue>
    </source>
</reference>
<dbReference type="Pfam" id="PF13424">
    <property type="entry name" value="TPR_12"/>
    <property type="match status" value="1"/>
</dbReference>
<feature type="domain" description="Anaphase-promoting complex subunit 5" evidence="8">
    <location>
        <begin position="274"/>
        <end position="315"/>
    </location>
</feature>
<dbReference type="InterPro" id="IPR026000">
    <property type="entry name" value="Apc5_dom"/>
</dbReference>
<dbReference type="Pfam" id="PF12862">
    <property type="entry name" value="ANAPC5"/>
    <property type="match status" value="2"/>
</dbReference>
<dbReference type="PANTHER" id="PTHR13143">
    <property type="entry name" value="TETRATRICOPEPTIDE REPEAT PROTEIN 19"/>
    <property type="match status" value="1"/>
</dbReference>
<comment type="subcellular location">
    <subcellularLocation>
        <location evidence="1">Mitochondrion</location>
    </subcellularLocation>
</comment>
<dbReference type="InterPro" id="IPR040395">
    <property type="entry name" value="TTC19"/>
</dbReference>
<evidence type="ECO:0000256" key="6">
    <source>
        <dbReference type="ARBA" id="ARBA00023128"/>
    </source>
</evidence>
<keyword evidence="3" id="KW-0677">Repeat</keyword>
<comment type="caution">
    <text evidence="9">The sequence shown here is derived from an EMBL/GenBank/DDBJ whole genome shotgun (WGS) entry which is preliminary data.</text>
</comment>
<dbReference type="Proteomes" id="UP000711488">
    <property type="component" value="Unassembled WGS sequence"/>
</dbReference>
<evidence type="ECO:0000256" key="3">
    <source>
        <dbReference type="ARBA" id="ARBA00022737"/>
    </source>
</evidence>
<feature type="coiled-coil region" evidence="7">
    <location>
        <begin position="218"/>
        <end position="245"/>
    </location>
</feature>
<dbReference type="PANTHER" id="PTHR13143:SF6">
    <property type="entry name" value="TETRATRICOPEPTIDE REPEAT PROTEIN 19, MITOCHONDRIAL"/>
    <property type="match status" value="1"/>
</dbReference>
<protein>
    <recommendedName>
        <fullName evidence="8">Anaphase-promoting complex subunit 5 domain-containing protein</fullName>
    </recommendedName>
</protein>
<organism evidence="9">
    <name type="scientific">Hyalella azteca</name>
    <name type="common">Amphipod</name>
    <dbReference type="NCBI Taxonomy" id="294128"/>
    <lineage>
        <taxon>Eukaryota</taxon>
        <taxon>Metazoa</taxon>
        <taxon>Ecdysozoa</taxon>
        <taxon>Arthropoda</taxon>
        <taxon>Crustacea</taxon>
        <taxon>Multicrustacea</taxon>
        <taxon>Malacostraca</taxon>
        <taxon>Eumalacostraca</taxon>
        <taxon>Peracarida</taxon>
        <taxon>Amphipoda</taxon>
        <taxon>Senticaudata</taxon>
        <taxon>Talitrida</taxon>
        <taxon>Talitroidea</taxon>
        <taxon>Hyalellidae</taxon>
        <taxon>Hyalella</taxon>
    </lineage>
</organism>
<evidence type="ECO:0000259" key="8">
    <source>
        <dbReference type="Pfam" id="PF12862"/>
    </source>
</evidence>
<dbReference type="Gene3D" id="1.25.40.10">
    <property type="entry name" value="Tetratricopeptide repeat domain"/>
    <property type="match status" value="2"/>
</dbReference>
<reference evidence="9" key="1">
    <citation type="submission" date="2014-08" db="EMBL/GenBank/DDBJ databases">
        <authorList>
            <person name="Murali S."/>
            <person name="Richards S."/>
            <person name="Bandaranaike D."/>
            <person name="Bellair M."/>
            <person name="Blankenburg K."/>
            <person name="Chao H."/>
            <person name="Dinh H."/>
            <person name="Doddapaneni H."/>
            <person name="Dugan-Rocha S."/>
            <person name="Elkadiri S."/>
            <person name="Gnanaolivu R."/>
            <person name="Hughes D."/>
            <person name="Lee S."/>
            <person name="Li M."/>
            <person name="Ming W."/>
            <person name="Munidasa M."/>
            <person name="Muniz J."/>
            <person name="Nguyen L."/>
            <person name="Osuji N."/>
            <person name="Pu L.-L."/>
            <person name="Puazo M."/>
            <person name="Skinner E."/>
            <person name="Qu C."/>
            <person name="Quiroz J."/>
            <person name="Raj R."/>
            <person name="Weissenberger G."/>
            <person name="Xin Y."/>
            <person name="Zou X."/>
            <person name="Han Y."/>
            <person name="Worley K."/>
            <person name="Muzny D."/>
            <person name="Gibbs R."/>
        </authorList>
    </citation>
    <scope>NUCLEOTIDE SEQUENCE</scope>
    <source>
        <strain evidence="9">HAZT.00-mixed</strain>
        <tissue evidence="9">Whole organism</tissue>
    </source>
</reference>
<evidence type="ECO:0000256" key="7">
    <source>
        <dbReference type="SAM" id="Coils"/>
    </source>
</evidence>
<evidence type="ECO:0000256" key="2">
    <source>
        <dbReference type="ARBA" id="ARBA00008219"/>
    </source>
</evidence>
<evidence type="ECO:0000256" key="5">
    <source>
        <dbReference type="ARBA" id="ARBA00022946"/>
    </source>
</evidence>
<reference evidence="9" key="2">
    <citation type="journal article" date="2018" name="Environ. Sci. Technol.">
        <title>The Toxicogenome of Hyalella azteca: A Model for Sediment Ecotoxicology and Evolutionary Toxicology.</title>
        <authorList>
            <person name="Poynton H.C."/>
            <person name="Hasenbein S."/>
            <person name="Benoit J.B."/>
            <person name="Sepulveda M.S."/>
            <person name="Poelchau M.F."/>
            <person name="Hughes D.S.T."/>
            <person name="Murali S.C."/>
            <person name="Chen S."/>
            <person name="Glastad K.M."/>
            <person name="Goodisman M.A.D."/>
            <person name="Werren J.H."/>
            <person name="Vineis J.H."/>
            <person name="Bowen J.L."/>
            <person name="Friedrich M."/>
            <person name="Jones J."/>
            <person name="Robertson H.M."/>
            <person name="Feyereisen R."/>
            <person name="Mechler-Hickson A."/>
            <person name="Mathers N."/>
            <person name="Lee C.E."/>
            <person name="Colbourne J.K."/>
            <person name="Biales A."/>
            <person name="Johnston J.S."/>
            <person name="Wellborn G.A."/>
            <person name="Rosendale A.J."/>
            <person name="Cridge A.G."/>
            <person name="Munoz-Torres M.C."/>
            <person name="Bain P.A."/>
            <person name="Manny A.R."/>
            <person name="Major K.M."/>
            <person name="Lambert F.N."/>
            <person name="Vulpe C.D."/>
            <person name="Tuck P."/>
            <person name="Blalock B.J."/>
            <person name="Lin Y.Y."/>
            <person name="Smith M.E."/>
            <person name="Ochoa-Acuna H."/>
            <person name="Chen M.M."/>
            <person name="Childers C.P."/>
            <person name="Qu J."/>
            <person name="Dugan S."/>
            <person name="Lee S.L."/>
            <person name="Chao H."/>
            <person name="Dinh H."/>
            <person name="Han Y."/>
            <person name="Doddapaneni H."/>
            <person name="Worley K.C."/>
            <person name="Muzny D.M."/>
            <person name="Gibbs R.A."/>
            <person name="Richards S."/>
        </authorList>
    </citation>
    <scope>NUCLEOTIDE SEQUENCE</scope>
    <source>
        <strain evidence="9">HAZT.00-mixed</strain>
        <tissue evidence="9">Whole organism</tissue>
    </source>
</reference>
<dbReference type="SMART" id="SM00028">
    <property type="entry name" value="TPR"/>
    <property type="match status" value="5"/>
</dbReference>
<sequence>MTMLNYSLVLTKTFVKKISKLHHNLMHFNLFQEKEYEKSEMLLHVALKAAQDLEDEQSVTYIFDILANLALQLGDHRKAEELFRSVLQRHAAAGGDVYGNVFVALSLKLAQCYLARGAVEEAIRGYHYCIAAQTQIKKLMELLLPTVKKEKVTSDEGADEDTRVLYAMSLEQYARLLHSIGRYELARTHLQEALGVCVSINGPHHLQTAVLKNDIGSLYAQEKRYQEAAEEIEEAIAAVRRVISNEAGEVAQGNPPAPRKLNVIPDPRQPSAATNLATYLINLGTVELLRGRREAARRSCEEGVKLARGAGDGETQREAQSCLDAVKRAAKQAQEQAASV</sequence>
<evidence type="ECO:0000256" key="1">
    <source>
        <dbReference type="ARBA" id="ARBA00004173"/>
    </source>
</evidence>
<dbReference type="SUPFAM" id="SSF48452">
    <property type="entry name" value="TPR-like"/>
    <property type="match status" value="1"/>
</dbReference>
<proteinExistence type="inferred from homology"/>
<gene>
    <name evidence="9" type="ORF">HAZT_HAZT001741</name>
</gene>
<feature type="domain" description="Anaphase-promoting complex subunit 5" evidence="8">
    <location>
        <begin position="25"/>
        <end position="69"/>
    </location>
</feature>
<comment type="similarity">
    <text evidence="2">Belongs to the TTC19 family.</text>
</comment>
<keyword evidence="7" id="KW-0175">Coiled coil</keyword>
<keyword evidence="4" id="KW-0802">TPR repeat</keyword>
<keyword evidence="6" id="KW-0496">Mitochondrion</keyword>